<dbReference type="SUPFAM" id="SSF55154">
    <property type="entry name" value="CYTH-like phosphatases"/>
    <property type="match status" value="1"/>
</dbReference>
<dbReference type="Proteomes" id="UP001597262">
    <property type="component" value="Unassembled WGS sequence"/>
</dbReference>
<dbReference type="PROSITE" id="PS51707">
    <property type="entry name" value="CYTH"/>
    <property type="match status" value="1"/>
</dbReference>
<dbReference type="RefSeq" id="WP_379315902.1">
    <property type="nucleotide sequence ID" value="NZ_JBHTLM010000001.1"/>
</dbReference>
<dbReference type="InterPro" id="IPR023577">
    <property type="entry name" value="CYTH_domain"/>
</dbReference>
<gene>
    <name evidence="2" type="ORF">ACFQ3W_01525</name>
</gene>
<dbReference type="EMBL" id="JBHTLM010000001">
    <property type="protein sequence ID" value="MFD1174988.1"/>
    <property type="molecule type" value="Genomic_DNA"/>
</dbReference>
<proteinExistence type="predicted"/>
<accession>A0ABW3RR84</accession>
<keyword evidence="3" id="KW-1185">Reference proteome</keyword>
<dbReference type="InterPro" id="IPR033469">
    <property type="entry name" value="CYTH-like_dom_sf"/>
</dbReference>
<comment type="caution">
    <text evidence="2">The sequence shown here is derived from an EMBL/GenBank/DDBJ whole genome shotgun (WGS) entry which is preliminary data.</text>
</comment>
<dbReference type="PANTHER" id="PTHR40114">
    <property type="entry name" value="SLR0698 PROTEIN"/>
    <property type="match status" value="1"/>
</dbReference>
<dbReference type="InterPro" id="IPR012042">
    <property type="entry name" value="NeuTTM/CthTTM-like"/>
</dbReference>
<evidence type="ECO:0000313" key="2">
    <source>
        <dbReference type="EMBL" id="MFD1174988.1"/>
    </source>
</evidence>
<evidence type="ECO:0000259" key="1">
    <source>
        <dbReference type="PROSITE" id="PS51707"/>
    </source>
</evidence>
<evidence type="ECO:0000313" key="3">
    <source>
        <dbReference type="Proteomes" id="UP001597262"/>
    </source>
</evidence>
<sequence length="168" mass="19336">MSLEIERKFLLPEFPDGLIEEGKIIIQSEQLIDQTYLALHEDQELRVRKIKDLQSGTVEYTHTFKKGFGLAREEVEVSISAGIYEEITGIHKAVPLTKRRVTARWNGIVIEIDCYDQIQLMVLEVEFKSEAEALAFEPPGWFGPDISTEKQYSNKKVWRDLQQSHGAK</sequence>
<dbReference type="SMART" id="SM01118">
    <property type="entry name" value="CYTH"/>
    <property type="match status" value="1"/>
</dbReference>
<name>A0ABW3RR84_9BACL</name>
<dbReference type="PANTHER" id="PTHR40114:SF1">
    <property type="entry name" value="SLR0698 PROTEIN"/>
    <property type="match status" value="1"/>
</dbReference>
<dbReference type="Pfam" id="PF01928">
    <property type="entry name" value="CYTH"/>
    <property type="match status" value="1"/>
</dbReference>
<protein>
    <submittedName>
        <fullName evidence="2">CYTH domain-containing protein</fullName>
    </submittedName>
</protein>
<organism evidence="2 3">
    <name type="scientific">Paenibacillus puldeungensis</name>
    <dbReference type="NCBI Taxonomy" id="696536"/>
    <lineage>
        <taxon>Bacteria</taxon>
        <taxon>Bacillati</taxon>
        <taxon>Bacillota</taxon>
        <taxon>Bacilli</taxon>
        <taxon>Bacillales</taxon>
        <taxon>Paenibacillaceae</taxon>
        <taxon>Paenibacillus</taxon>
    </lineage>
</organism>
<reference evidence="3" key="1">
    <citation type="journal article" date="2019" name="Int. J. Syst. Evol. Microbiol.">
        <title>The Global Catalogue of Microorganisms (GCM) 10K type strain sequencing project: providing services to taxonomists for standard genome sequencing and annotation.</title>
        <authorList>
            <consortium name="The Broad Institute Genomics Platform"/>
            <consortium name="The Broad Institute Genome Sequencing Center for Infectious Disease"/>
            <person name="Wu L."/>
            <person name="Ma J."/>
        </authorList>
    </citation>
    <scope>NUCLEOTIDE SEQUENCE [LARGE SCALE GENOMIC DNA]</scope>
    <source>
        <strain evidence="3">CCUG 59189</strain>
    </source>
</reference>
<feature type="domain" description="CYTH" evidence="1">
    <location>
        <begin position="2"/>
        <end position="164"/>
    </location>
</feature>
<dbReference type="PIRSF" id="PIRSF016487">
    <property type="entry name" value="CYTH_UCP016487"/>
    <property type="match status" value="1"/>
</dbReference>
<dbReference type="Gene3D" id="2.40.320.10">
    <property type="entry name" value="Hypothetical Protein Pfu-838710-001"/>
    <property type="match status" value="1"/>
</dbReference>